<keyword evidence="3" id="KW-1185">Reference proteome</keyword>
<reference evidence="2" key="1">
    <citation type="submission" date="2020-04" db="EMBL/GenBank/DDBJ databases">
        <title>Draft genome resource of the tomato pathogen Pseudocercospora fuligena.</title>
        <authorList>
            <person name="Zaccaron A."/>
        </authorList>
    </citation>
    <scope>NUCLEOTIDE SEQUENCE</scope>
    <source>
        <strain evidence="2">PF001</strain>
    </source>
</reference>
<dbReference type="AlphaFoldDB" id="A0A8H6RGQ7"/>
<sequence>MPFRHLARSEQELPALAFEVSSFYSHAIDENGKPNEFSKNLINAIFSRTGGPPILRVGGTSGDHGRYNASLKTAVSHPATEGGPRFKKPYLQVGPSYFKAYDSFPNAKFVFMVPLEHSNIENSLAWAEKGLAVIGSRLDALESGNEPDFYGGFTIPGYIKKYNAMREALVKKFPKQLGGTIFQAIDKAFNPPTPLPIDQVQGPLNTTGAIKQYAYHYYQHWGKYSRDILQSKILNHTKTVNWMKVFAKKARYLRYEHPTVPFLMDEVGVSMTPGEGHNNLATALWNADYLLHCMSIDVTRVHMQQIVAPGFNMWEPVKSIWGPPLVRPNFYGMVFAADFIGRNPTRVHGMDLDGDFVAGYTAWENGKVARIALFNLNMWYGGGNRPSITFNIKGLPDAVKSGKVNYLSAPTGAEANTTVTWSGLQWTYASGGKAKQVKNDAKTINVKNGVLSVAVDHSSAVIIDV</sequence>
<dbReference type="Proteomes" id="UP000660729">
    <property type="component" value="Unassembled WGS sequence"/>
</dbReference>
<gene>
    <name evidence="2" type="ORF">HII31_06567</name>
</gene>
<accession>A0A8H6RGQ7</accession>
<dbReference type="InterPro" id="IPR013780">
    <property type="entry name" value="Glyco_hydro_b"/>
</dbReference>
<evidence type="ECO:0000313" key="2">
    <source>
        <dbReference type="EMBL" id="KAF7192181.1"/>
    </source>
</evidence>
<dbReference type="Pfam" id="PF16862">
    <property type="entry name" value="Glyco_hydro_79C"/>
    <property type="match status" value="1"/>
</dbReference>
<dbReference type="InterPro" id="IPR052974">
    <property type="entry name" value="GH79_Enzymes"/>
</dbReference>
<dbReference type="EMBL" id="JABCIY010000150">
    <property type="protein sequence ID" value="KAF7192181.1"/>
    <property type="molecule type" value="Genomic_DNA"/>
</dbReference>
<dbReference type="InterPro" id="IPR031728">
    <property type="entry name" value="GlcAase_C"/>
</dbReference>
<dbReference type="PANTHER" id="PTHR36183:SF2">
    <property type="entry name" value="BETA-GLUCURONIDASE C-TERMINAL DOMAIN-CONTAINING PROTEIN"/>
    <property type="match status" value="1"/>
</dbReference>
<organism evidence="2 3">
    <name type="scientific">Pseudocercospora fuligena</name>
    <dbReference type="NCBI Taxonomy" id="685502"/>
    <lineage>
        <taxon>Eukaryota</taxon>
        <taxon>Fungi</taxon>
        <taxon>Dikarya</taxon>
        <taxon>Ascomycota</taxon>
        <taxon>Pezizomycotina</taxon>
        <taxon>Dothideomycetes</taxon>
        <taxon>Dothideomycetidae</taxon>
        <taxon>Mycosphaerellales</taxon>
        <taxon>Mycosphaerellaceae</taxon>
        <taxon>Pseudocercospora</taxon>
    </lineage>
</organism>
<dbReference type="OrthoDB" id="2831684at2759"/>
<protein>
    <submittedName>
        <fullName evidence="2">Beta-glucuronidase</fullName>
    </submittedName>
</protein>
<dbReference type="PANTHER" id="PTHR36183">
    <property type="entry name" value="BETA-GLUCURONIDASE"/>
    <property type="match status" value="1"/>
</dbReference>
<dbReference type="SUPFAM" id="SSF51445">
    <property type="entry name" value="(Trans)glycosidases"/>
    <property type="match status" value="1"/>
</dbReference>
<dbReference type="InterPro" id="IPR017853">
    <property type="entry name" value="GH"/>
</dbReference>
<evidence type="ECO:0000259" key="1">
    <source>
        <dbReference type="Pfam" id="PF16862"/>
    </source>
</evidence>
<proteinExistence type="predicted"/>
<dbReference type="Gene3D" id="3.20.20.80">
    <property type="entry name" value="Glycosidases"/>
    <property type="match status" value="1"/>
</dbReference>
<comment type="caution">
    <text evidence="2">The sequence shown here is derived from an EMBL/GenBank/DDBJ whole genome shotgun (WGS) entry which is preliminary data.</text>
</comment>
<dbReference type="Gene3D" id="2.60.40.1180">
    <property type="entry name" value="Golgi alpha-mannosidase II"/>
    <property type="match status" value="1"/>
</dbReference>
<feature type="domain" description="Beta-glucuronidase C-terminal" evidence="1">
    <location>
        <begin position="359"/>
        <end position="462"/>
    </location>
</feature>
<name>A0A8H6RGQ7_9PEZI</name>
<evidence type="ECO:0000313" key="3">
    <source>
        <dbReference type="Proteomes" id="UP000660729"/>
    </source>
</evidence>